<comment type="caution">
    <text evidence="18">Lacks conserved residue(s) required for the propagation of feature annotation.</text>
</comment>
<evidence type="ECO:0000259" key="20">
    <source>
        <dbReference type="Pfam" id="PF24621"/>
    </source>
</evidence>
<feature type="binding site" evidence="18">
    <location>
        <position position="238"/>
    </location>
    <ligand>
        <name>Zn(2+)</name>
        <dbReference type="ChEBI" id="CHEBI:29105"/>
    </ligand>
</feature>
<keyword evidence="13 18" id="KW-0862">Zinc</keyword>
<dbReference type="InterPro" id="IPR050071">
    <property type="entry name" value="Dehydroquinate_synthase"/>
</dbReference>
<dbReference type="NCBIfam" id="TIGR01357">
    <property type="entry name" value="aroB"/>
    <property type="match status" value="1"/>
</dbReference>
<dbReference type="Pfam" id="PF24621">
    <property type="entry name" value="DHQS_C"/>
    <property type="match status" value="1"/>
</dbReference>
<evidence type="ECO:0000256" key="5">
    <source>
        <dbReference type="ARBA" id="ARBA00004661"/>
    </source>
</evidence>
<feature type="binding site" evidence="18">
    <location>
        <position position="175"/>
    </location>
    <ligand>
        <name>Zn(2+)</name>
        <dbReference type="ChEBI" id="CHEBI:29105"/>
    </ligand>
</feature>
<dbReference type="Gene3D" id="3.40.50.1970">
    <property type="match status" value="1"/>
</dbReference>
<dbReference type="FunFam" id="3.40.50.1970:FF:000007">
    <property type="entry name" value="Pentafunctional AROM polypeptide"/>
    <property type="match status" value="1"/>
</dbReference>
<dbReference type="PIRSF" id="PIRSF001455">
    <property type="entry name" value="DHQ_synth"/>
    <property type="match status" value="1"/>
</dbReference>
<dbReference type="GO" id="GO:0000166">
    <property type="term" value="F:nucleotide binding"/>
    <property type="evidence" value="ECO:0007669"/>
    <property type="project" value="UniProtKB-KW"/>
</dbReference>
<evidence type="ECO:0000256" key="11">
    <source>
        <dbReference type="ARBA" id="ARBA00022723"/>
    </source>
</evidence>
<feature type="domain" description="3-dehydroquinate synthase N-terminal" evidence="19">
    <location>
        <begin position="59"/>
        <end position="169"/>
    </location>
</feature>
<keyword evidence="12 18" id="KW-0547">Nucleotide-binding</keyword>
<comment type="similarity">
    <text evidence="6 18">Belongs to the sugar phosphate cyclases superfamily. Dehydroquinate synthase family.</text>
</comment>
<protein>
    <recommendedName>
        <fullName evidence="8 18">3-dehydroquinate synthase</fullName>
        <shortName evidence="18">DHQS</shortName>
        <ecNumber evidence="7 18">4.2.3.4</ecNumber>
    </recommendedName>
</protein>
<name>A0A938YFY4_9ACTN</name>
<dbReference type="GO" id="GO:0005737">
    <property type="term" value="C:cytoplasm"/>
    <property type="evidence" value="ECO:0007669"/>
    <property type="project" value="UniProtKB-SubCell"/>
</dbReference>
<evidence type="ECO:0000256" key="16">
    <source>
        <dbReference type="ARBA" id="ARBA00023239"/>
    </source>
</evidence>
<dbReference type="InterPro" id="IPR016037">
    <property type="entry name" value="DHQ_synth_AroB"/>
</dbReference>
<dbReference type="Proteomes" id="UP000663801">
    <property type="component" value="Unassembled WGS sequence"/>
</dbReference>
<gene>
    <name evidence="18" type="primary">aroB</name>
    <name evidence="21" type="ORF">JL107_10930</name>
</gene>
<evidence type="ECO:0000256" key="3">
    <source>
        <dbReference type="ARBA" id="ARBA00001947"/>
    </source>
</evidence>
<comment type="cofactor">
    <cofactor evidence="2 18">
        <name>NAD(+)</name>
        <dbReference type="ChEBI" id="CHEBI:57540"/>
    </cofactor>
</comment>
<dbReference type="PANTHER" id="PTHR43622:SF7">
    <property type="entry name" value="3-DEHYDROQUINATE SYNTHASE, CHLOROPLASTIC"/>
    <property type="match status" value="1"/>
</dbReference>
<dbReference type="EMBL" id="JAERWL010000009">
    <property type="protein sequence ID" value="MBM9476961.1"/>
    <property type="molecule type" value="Genomic_DNA"/>
</dbReference>
<dbReference type="EC" id="4.2.3.4" evidence="7 18"/>
<dbReference type="Pfam" id="PF01761">
    <property type="entry name" value="DHQ_synthase"/>
    <property type="match status" value="1"/>
</dbReference>
<evidence type="ECO:0000256" key="14">
    <source>
        <dbReference type="ARBA" id="ARBA00023027"/>
    </source>
</evidence>
<evidence type="ECO:0000256" key="7">
    <source>
        <dbReference type="ARBA" id="ARBA00013031"/>
    </source>
</evidence>
<dbReference type="GO" id="GO:0009423">
    <property type="term" value="P:chorismate biosynthetic process"/>
    <property type="evidence" value="ECO:0007669"/>
    <property type="project" value="UniProtKB-UniRule"/>
</dbReference>
<evidence type="ECO:0000313" key="22">
    <source>
        <dbReference type="Proteomes" id="UP000663801"/>
    </source>
</evidence>
<keyword evidence="17 18" id="KW-0170">Cobalt</keyword>
<feature type="binding site" evidence="18">
    <location>
        <position position="254"/>
    </location>
    <ligand>
        <name>Zn(2+)</name>
        <dbReference type="ChEBI" id="CHEBI:29105"/>
    </ligand>
</feature>
<evidence type="ECO:0000256" key="15">
    <source>
        <dbReference type="ARBA" id="ARBA00023141"/>
    </source>
</evidence>
<comment type="caution">
    <text evidence="21">The sequence shown here is derived from an EMBL/GenBank/DDBJ whole genome shotgun (WGS) entry which is preliminary data.</text>
</comment>
<sequence length="360" mass="37653">MPYDVTIGRGLLDELVAAVVGGGRPPAVAALVHAPTLGATAEAVRDALKDAGVDTHLLEVPDAEDAKKLQVLEFCWDVFAQIGLDRGGVVVGLGGGSVTDLAGFAAATWMRGVRIVQVPTTLLGMVDAAVGGKTGINTEAGKNLVGAFHEPSAVIADLAVLDSLPPNELVAGLAEVVKCGFIADPEILRLIEDDSTAAVDPSGPVLAELIRRSVAVKADVVAKDLKESDLREILNYGHTLGHAIEKRERYRWRHGAAVSVGMVFAAELSRAAGRLDDETADRHLTVLHTLGLPTTYDPDALGELVTTMGSDKKTHSGTLRFVVLDGLARPGRLVGPDPSLLAAAYSVLAGRRRARGSIDL</sequence>
<dbReference type="GO" id="GO:0003856">
    <property type="term" value="F:3-dehydroquinate synthase activity"/>
    <property type="evidence" value="ECO:0007669"/>
    <property type="project" value="UniProtKB-UniRule"/>
</dbReference>
<keyword evidence="9 18" id="KW-0963">Cytoplasm</keyword>
<evidence type="ECO:0000259" key="19">
    <source>
        <dbReference type="Pfam" id="PF01761"/>
    </source>
</evidence>
<keyword evidence="10 18" id="KW-0028">Amino-acid biosynthesis</keyword>
<feature type="binding site" evidence="18">
    <location>
        <position position="142"/>
    </location>
    <ligand>
        <name>NAD(+)</name>
        <dbReference type="ChEBI" id="CHEBI:57540"/>
    </ligand>
</feature>
<dbReference type="HAMAP" id="MF_00110">
    <property type="entry name" value="DHQ_synthase"/>
    <property type="match status" value="1"/>
</dbReference>
<feature type="binding site" evidence="18">
    <location>
        <begin position="120"/>
        <end position="121"/>
    </location>
    <ligand>
        <name>NAD(+)</name>
        <dbReference type="ChEBI" id="CHEBI:57540"/>
    </ligand>
</feature>
<evidence type="ECO:0000256" key="12">
    <source>
        <dbReference type="ARBA" id="ARBA00022741"/>
    </source>
</evidence>
<evidence type="ECO:0000256" key="13">
    <source>
        <dbReference type="ARBA" id="ARBA00022833"/>
    </source>
</evidence>
<feature type="binding site" evidence="18">
    <location>
        <begin position="62"/>
        <end position="67"/>
    </location>
    <ligand>
        <name>NAD(+)</name>
        <dbReference type="ChEBI" id="CHEBI:57540"/>
    </ligand>
</feature>
<dbReference type="InterPro" id="IPR056179">
    <property type="entry name" value="DHQS_C"/>
</dbReference>
<comment type="function">
    <text evidence="18">Catalyzes the conversion of 3-deoxy-D-arabino-heptulosonate 7-phosphate (DAHP) to dehydroquinate (DHQ).</text>
</comment>
<evidence type="ECO:0000256" key="17">
    <source>
        <dbReference type="ARBA" id="ARBA00023285"/>
    </source>
</evidence>
<comment type="cofactor">
    <cofactor evidence="18">
        <name>Co(2+)</name>
        <dbReference type="ChEBI" id="CHEBI:48828"/>
    </cofactor>
    <cofactor evidence="18">
        <name>Zn(2+)</name>
        <dbReference type="ChEBI" id="CHEBI:29105"/>
    </cofactor>
    <text evidence="18">Binds 1 divalent metal cation per subunit. Can use either Co(2+) or Zn(2+).</text>
</comment>
<dbReference type="SUPFAM" id="SSF56796">
    <property type="entry name" value="Dehydroquinate synthase-like"/>
    <property type="match status" value="1"/>
</dbReference>
<comment type="catalytic activity">
    <reaction evidence="1 18">
        <text>7-phospho-2-dehydro-3-deoxy-D-arabino-heptonate = 3-dehydroquinate + phosphate</text>
        <dbReference type="Rhea" id="RHEA:21968"/>
        <dbReference type="ChEBI" id="CHEBI:32364"/>
        <dbReference type="ChEBI" id="CHEBI:43474"/>
        <dbReference type="ChEBI" id="CHEBI:58394"/>
        <dbReference type="EC" id="4.2.3.4"/>
    </reaction>
</comment>
<keyword evidence="16 18" id="KW-0456">Lyase</keyword>
<dbReference type="InterPro" id="IPR030960">
    <property type="entry name" value="DHQS/DOIS_N"/>
</dbReference>
<evidence type="ECO:0000256" key="4">
    <source>
        <dbReference type="ARBA" id="ARBA00004496"/>
    </source>
</evidence>
<feature type="binding site" evidence="18">
    <location>
        <position position="133"/>
    </location>
    <ligand>
        <name>NAD(+)</name>
        <dbReference type="ChEBI" id="CHEBI:57540"/>
    </ligand>
</feature>
<evidence type="ECO:0000256" key="18">
    <source>
        <dbReference type="HAMAP-Rule" id="MF_00110"/>
    </source>
</evidence>
<evidence type="ECO:0000313" key="21">
    <source>
        <dbReference type="EMBL" id="MBM9476961.1"/>
    </source>
</evidence>
<dbReference type="GO" id="GO:0008652">
    <property type="term" value="P:amino acid biosynthetic process"/>
    <property type="evidence" value="ECO:0007669"/>
    <property type="project" value="UniProtKB-KW"/>
</dbReference>
<accession>A0A938YFY4</accession>
<keyword evidence="15 18" id="KW-0057">Aromatic amino acid biosynthesis</keyword>
<keyword evidence="11 18" id="KW-0479">Metal-binding</keyword>
<dbReference type="Gene3D" id="1.20.1090.10">
    <property type="entry name" value="Dehydroquinate synthase-like - alpha domain"/>
    <property type="match status" value="1"/>
</dbReference>
<evidence type="ECO:0000256" key="9">
    <source>
        <dbReference type="ARBA" id="ARBA00022490"/>
    </source>
</evidence>
<dbReference type="RefSeq" id="WP_205257334.1">
    <property type="nucleotide sequence ID" value="NZ_BAAAPV010000001.1"/>
</dbReference>
<feature type="domain" description="3-dehydroquinate synthase C-terminal" evidence="20">
    <location>
        <begin position="172"/>
        <end position="314"/>
    </location>
</feature>
<dbReference type="PANTHER" id="PTHR43622">
    <property type="entry name" value="3-DEHYDROQUINATE SYNTHASE"/>
    <property type="match status" value="1"/>
</dbReference>
<dbReference type="InterPro" id="IPR030963">
    <property type="entry name" value="DHQ_synth_fam"/>
</dbReference>
<organism evidence="21 22">
    <name type="scientific">Nakamurella flavida</name>
    <dbReference type="NCBI Taxonomy" id="363630"/>
    <lineage>
        <taxon>Bacteria</taxon>
        <taxon>Bacillati</taxon>
        <taxon>Actinomycetota</taxon>
        <taxon>Actinomycetes</taxon>
        <taxon>Nakamurellales</taxon>
        <taxon>Nakamurellaceae</taxon>
        <taxon>Nakamurella</taxon>
    </lineage>
</organism>
<comment type="pathway">
    <text evidence="5 18">Metabolic intermediate biosynthesis; chorismate biosynthesis; chorismate from D-erythrose 4-phosphate and phosphoenolpyruvate: step 2/7.</text>
</comment>
<comment type="subcellular location">
    <subcellularLocation>
        <location evidence="4 18">Cytoplasm</location>
    </subcellularLocation>
</comment>
<dbReference type="AlphaFoldDB" id="A0A938YFY4"/>
<comment type="cofactor">
    <cofactor evidence="3">
        <name>Zn(2+)</name>
        <dbReference type="ChEBI" id="CHEBI:29105"/>
    </cofactor>
</comment>
<evidence type="ECO:0000256" key="10">
    <source>
        <dbReference type="ARBA" id="ARBA00022605"/>
    </source>
</evidence>
<keyword evidence="14 18" id="KW-0520">NAD</keyword>
<dbReference type="GO" id="GO:0009073">
    <property type="term" value="P:aromatic amino acid family biosynthetic process"/>
    <property type="evidence" value="ECO:0007669"/>
    <property type="project" value="UniProtKB-KW"/>
</dbReference>
<evidence type="ECO:0000256" key="8">
    <source>
        <dbReference type="ARBA" id="ARBA00017684"/>
    </source>
</evidence>
<proteinExistence type="inferred from homology"/>
<dbReference type="GO" id="GO:0046872">
    <property type="term" value="F:metal ion binding"/>
    <property type="evidence" value="ECO:0007669"/>
    <property type="project" value="UniProtKB-KW"/>
</dbReference>
<keyword evidence="22" id="KW-1185">Reference proteome</keyword>
<dbReference type="CDD" id="cd08195">
    <property type="entry name" value="DHQS"/>
    <property type="match status" value="1"/>
</dbReference>
<evidence type="ECO:0000256" key="1">
    <source>
        <dbReference type="ARBA" id="ARBA00001393"/>
    </source>
</evidence>
<evidence type="ECO:0000256" key="6">
    <source>
        <dbReference type="ARBA" id="ARBA00005412"/>
    </source>
</evidence>
<reference evidence="21" key="1">
    <citation type="submission" date="2021-01" db="EMBL/GenBank/DDBJ databases">
        <title>KCTC 19127 draft genome.</title>
        <authorList>
            <person name="An D."/>
        </authorList>
    </citation>
    <scope>NUCLEOTIDE SEQUENCE</scope>
    <source>
        <strain evidence="21">KCTC 19127</strain>
    </source>
</reference>
<evidence type="ECO:0000256" key="2">
    <source>
        <dbReference type="ARBA" id="ARBA00001911"/>
    </source>
</evidence>